<protein>
    <recommendedName>
        <fullName evidence="2">Peptidase C14 caspase domain-containing protein</fullName>
    </recommendedName>
</protein>
<dbReference type="AlphaFoldDB" id="A0A5B8Y372"/>
<dbReference type="EMBL" id="CP042467">
    <property type="protein sequence ID" value="QED30099.1"/>
    <property type="molecule type" value="Genomic_DNA"/>
</dbReference>
<evidence type="ECO:0000256" key="1">
    <source>
        <dbReference type="SAM" id="SignalP"/>
    </source>
</evidence>
<sequence length="424" mass="44490">MLKKWLICLGLGGVLLGGLSGCAASNSAMATREIPSSARVFVEVRQDTIMASGVKDDVAGKLKENLLATRQGVPVNSRETADLVIEVDVLDVNFTHAIKWEWNVYDSSGAVVLAKADTSAFGASGEAIATQVVSALGEIDTMAYSGGATPAVRVAAKPAQSSTGEFPQSNTDGSNSWAVVIGIENYRESLPAASGAERDARAFADLVQKTLNVPEANIKVLTGERASKADISAALFEWLPRNAVQKGGRVYVFFSGHGAPDVENGTSFLVPYDGNPTYIRSGGIQVAEVQGALSNLKGQDAYLFLDSCFSGTGDRSVLPEGTRPLVPVKELEGGSVFTFTASGARETTGAHPESGHGLFTHYLLDGMKGLADSNKDGNVNVSELKGFVVDNVKVEARRQNREQTPSLLVPASKSGAAVVQGLQP</sequence>
<dbReference type="Gene3D" id="3.40.50.1460">
    <property type="match status" value="1"/>
</dbReference>
<dbReference type="KEGG" id="bbae:FRD01_23260"/>
<name>A0A5B8Y372_9DELT</name>
<dbReference type="InterPro" id="IPR029030">
    <property type="entry name" value="Caspase-like_dom_sf"/>
</dbReference>
<dbReference type="PROSITE" id="PS51257">
    <property type="entry name" value="PROKAR_LIPOPROTEIN"/>
    <property type="match status" value="1"/>
</dbReference>
<dbReference type="InterPro" id="IPR018247">
    <property type="entry name" value="EF_Hand_1_Ca_BS"/>
</dbReference>
<dbReference type="GO" id="GO:0004197">
    <property type="term" value="F:cysteine-type endopeptidase activity"/>
    <property type="evidence" value="ECO:0007669"/>
    <property type="project" value="InterPro"/>
</dbReference>
<dbReference type="OrthoDB" id="9759662at2"/>
<dbReference type="PROSITE" id="PS00018">
    <property type="entry name" value="EF_HAND_1"/>
    <property type="match status" value="1"/>
</dbReference>
<gene>
    <name evidence="3" type="ORF">FRD01_23260</name>
</gene>
<dbReference type="Pfam" id="PF00656">
    <property type="entry name" value="Peptidase_C14"/>
    <property type="match status" value="1"/>
</dbReference>
<feature type="domain" description="Peptidase C14 caspase" evidence="2">
    <location>
        <begin position="177"/>
        <end position="407"/>
    </location>
</feature>
<keyword evidence="4" id="KW-1185">Reference proteome</keyword>
<feature type="signal peptide" evidence="1">
    <location>
        <begin position="1"/>
        <end position="23"/>
    </location>
</feature>
<feature type="chain" id="PRO_5022906634" description="Peptidase C14 caspase domain-containing protein" evidence="1">
    <location>
        <begin position="24"/>
        <end position="424"/>
    </location>
</feature>
<dbReference type="Proteomes" id="UP000321595">
    <property type="component" value="Chromosome"/>
</dbReference>
<dbReference type="GO" id="GO:0006508">
    <property type="term" value="P:proteolysis"/>
    <property type="evidence" value="ECO:0007669"/>
    <property type="project" value="InterPro"/>
</dbReference>
<organism evidence="3 4">
    <name type="scientific">Microvenator marinus</name>
    <dbReference type="NCBI Taxonomy" id="2600177"/>
    <lineage>
        <taxon>Bacteria</taxon>
        <taxon>Deltaproteobacteria</taxon>
        <taxon>Bradymonadales</taxon>
        <taxon>Microvenatoraceae</taxon>
        <taxon>Microvenator</taxon>
    </lineage>
</organism>
<keyword evidence="1" id="KW-0732">Signal</keyword>
<dbReference type="SUPFAM" id="SSF52129">
    <property type="entry name" value="Caspase-like"/>
    <property type="match status" value="1"/>
</dbReference>
<reference evidence="3 4" key="1">
    <citation type="submission" date="2019-08" db="EMBL/GenBank/DDBJ databases">
        <authorList>
            <person name="Liang Q."/>
        </authorList>
    </citation>
    <scope>NUCLEOTIDE SEQUENCE [LARGE SCALE GENOMIC DNA]</scope>
    <source>
        <strain evidence="3 4">V1718</strain>
    </source>
</reference>
<dbReference type="InterPro" id="IPR011600">
    <property type="entry name" value="Pept_C14_caspase"/>
</dbReference>
<proteinExistence type="predicted"/>
<evidence type="ECO:0000313" key="3">
    <source>
        <dbReference type="EMBL" id="QED30099.1"/>
    </source>
</evidence>
<dbReference type="RefSeq" id="WP_146963486.1">
    <property type="nucleotide sequence ID" value="NZ_CP042467.1"/>
</dbReference>
<evidence type="ECO:0000259" key="2">
    <source>
        <dbReference type="Pfam" id="PF00656"/>
    </source>
</evidence>
<accession>A0A5B8Y372</accession>
<evidence type="ECO:0000313" key="4">
    <source>
        <dbReference type="Proteomes" id="UP000321595"/>
    </source>
</evidence>